<evidence type="ECO:0000259" key="7">
    <source>
        <dbReference type="PROSITE" id="PS50835"/>
    </source>
</evidence>
<dbReference type="Gene3D" id="2.60.40.10">
    <property type="entry name" value="Immunoglobulins"/>
    <property type="match status" value="3"/>
</dbReference>
<keyword evidence="3" id="KW-1015">Disulfide bond</keyword>
<keyword evidence="1 6" id="KW-0732">Signal</keyword>
<evidence type="ECO:0000313" key="9">
    <source>
        <dbReference type="RefSeq" id="XP_049302808.1"/>
    </source>
</evidence>
<evidence type="ECO:0000313" key="8">
    <source>
        <dbReference type="Proteomes" id="UP001652620"/>
    </source>
</evidence>
<dbReference type="InterPro" id="IPR003598">
    <property type="entry name" value="Ig_sub2"/>
</dbReference>
<dbReference type="InterPro" id="IPR013106">
    <property type="entry name" value="Ig_V-set"/>
</dbReference>
<evidence type="ECO:0000256" key="3">
    <source>
        <dbReference type="ARBA" id="ARBA00023157"/>
    </source>
</evidence>
<feature type="domain" description="Ig-like" evidence="7">
    <location>
        <begin position="252"/>
        <end position="347"/>
    </location>
</feature>
<dbReference type="Pfam" id="PF13927">
    <property type="entry name" value="Ig_3"/>
    <property type="match status" value="1"/>
</dbReference>
<accession>A0ABM3J0Q1</accession>
<evidence type="ECO:0000256" key="6">
    <source>
        <dbReference type="SAM" id="SignalP"/>
    </source>
</evidence>
<dbReference type="InterPro" id="IPR003599">
    <property type="entry name" value="Ig_sub"/>
</dbReference>
<evidence type="ECO:0000256" key="1">
    <source>
        <dbReference type="ARBA" id="ARBA00022729"/>
    </source>
</evidence>
<sequence length="555" mass="60556">MGQFKCCCVGTLWSNVFLLLITIGYRSGSGSGTLVFAQGHNQPDEPEPEFLAQLTNFSVPQGRDVSFTCVVNNLGQYRVAWIKSDSKAILGIHTHMVSLNPRLSVTHNGHNTWKLHISHVQLNDSGSYMCQVNTDPMKSLSGYLDVVVPPDILNHPEQNLEEGICNEGGTIVLICSATGVPEPTVQWRREGAKDIVLRTETREKQVVKTVEGERLVLTNVHRTDMGGYLCIASNGVPPSVSKRFDVHINFPPSIKAVNQLLGAPVEREVTLECIVEVYPKPLNGWYRNEGNLKLHSSNKYNISEAMINLYTWHLNLTIRHLTKADFGAYTCSSVNALGKSEARIRLQELRLPPKPTTTPTPYVYTTPKPRRKPPTNHQNKGLNEVVRAKETHHVTNQMQENDIYAGLSGTGGAFFGSANTLSSNGALGDAAGVALGNGNANSNSNNNNNGNGNGNIFSLNSGLTNGAEVHTQLPTRNAGVYEKTQKSSTGVVPSPRSPWVFANAAAPQMHFNAQRLLHAANTITLLYGALSLFKFISNELSVATLTATTLWRANI</sequence>
<dbReference type="InterPro" id="IPR036179">
    <property type="entry name" value="Ig-like_dom_sf"/>
</dbReference>
<feature type="domain" description="Ig-like" evidence="7">
    <location>
        <begin position="48"/>
        <end position="141"/>
    </location>
</feature>
<dbReference type="PANTHER" id="PTHR12231">
    <property type="entry name" value="CTX-RELATED TYPE I TRANSMEMBRANE PROTEIN"/>
    <property type="match status" value="1"/>
</dbReference>
<keyword evidence="2" id="KW-0677">Repeat</keyword>
<dbReference type="SMART" id="SM00406">
    <property type="entry name" value="IGv"/>
    <property type="match status" value="2"/>
</dbReference>
<evidence type="ECO:0000256" key="4">
    <source>
        <dbReference type="ARBA" id="ARBA00023319"/>
    </source>
</evidence>
<feature type="region of interest" description="Disordered" evidence="5">
    <location>
        <begin position="351"/>
        <end position="379"/>
    </location>
</feature>
<keyword evidence="8" id="KW-1185">Reference proteome</keyword>
<reference evidence="9" key="2">
    <citation type="submission" date="2025-08" db="UniProtKB">
        <authorList>
            <consortium name="RefSeq"/>
        </authorList>
    </citation>
    <scope>IDENTIFICATION</scope>
    <source>
        <tissue evidence="9">Adult</tissue>
    </source>
</reference>
<dbReference type="SMART" id="SM00408">
    <property type="entry name" value="IGc2"/>
    <property type="match status" value="3"/>
</dbReference>
<dbReference type="GeneID" id="105224785"/>
<protein>
    <submittedName>
        <fullName evidence="9">Lachesin</fullName>
    </submittedName>
</protein>
<dbReference type="InterPro" id="IPR051170">
    <property type="entry name" value="Neural/epithelial_adhesion"/>
</dbReference>
<organism evidence="8 9">
    <name type="scientific">Bactrocera dorsalis</name>
    <name type="common">Oriental fruit fly</name>
    <name type="synonym">Dacus dorsalis</name>
    <dbReference type="NCBI Taxonomy" id="27457"/>
    <lineage>
        <taxon>Eukaryota</taxon>
        <taxon>Metazoa</taxon>
        <taxon>Ecdysozoa</taxon>
        <taxon>Arthropoda</taxon>
        <taxon>Hexapoda</taxon>
        <taxon>Insecta</taxon>
        <taxon>Pterygota</taxon>
        <taxon>Neoptera</taxon>
        <taxon>Endopterygota</taxon>
        <taxon>Diptera</taxon>
        <taxon>Brachycera</taxon>
        <taxon>Muscomorpha</taxon>
        <taxon>Tephritoidea</taxon>
        <taxon>Tephritidae</taxon>
        <taxon>Bactrocera</taxon>
        <taxon>Bactrocera</taxon>
    </lineage>
</organism>
<proteinExistence type="predicted"/>
<dbReference type="InterPro" id="IPR007110">
    <property type="entry name" value="Ig-like_dom"/>
</dbReference>
<dbReference type="SMART" id="SM00409">
    <property type="entry name" value="IG"/>
    <property type="match status" value="3"/>
</dbReference>
<keyword evidence="4" id="KW-0393">Immunoglobulin domain</keyword>
<name>A0ABM3J0Q1_BACDO</name>
<reference evidence="8" key="1">
    <citation type="submission" date="2025-05" db="UniProtKB">
        <authorList>
            <consortium name="RefSeq"/>
        </authorList>
    </citation>
    <scope>NUCLEOTIDE SEQUENCE [LARGE SCALE GENOMIC DNA]</scope>
</reference>
<dbReference type="PANTHER" id="PTHR12231:SF265">
    <property type="entry name" value="DPR-INTERACTING PROTEIN LAMBDA"/>
    <property type="match status" value="1"/>
</dbReference>
<gene>
    <name evidence="9" type="primary">LOC105224785</name>
</gene>
<evidence type="ECO:0000256" key="2">
    <source>
        <dbReference type="ARBA" id="ARBA00022737"/>
    </source>
</evidence>
<dbReference type="Pfam" id="PF07679">
    <property type="entry name" value="I-set"/>
    <property type="match status" value="2"/>
</dbReference>
<dbReference type="InterPro" id="IPR013783">
    <property type="entry name" value="Ig-like_fold"/>
</dbReference>
<dbReference type="SUPFAM" id="SSF48726">
    <property type="entry name" value="Immunoglobulin"/>
    <property type="match status" value="3"/>
</dbReference>
<dbReference type="PROSITE" id="PS50835">
    <property type="entry name" value="IG_LIKE"/>
    <property type="match status" value="3"/>
</dbReference>
<dbReference type="RefSeq" id="XP_049302808.1">
    <property type="nucleotide sequence ID" value="XM_049446851.1"/>
</dbReference>
<feature type="signal peptide" evidence="6">
    <location>
        <begin position="1"/>
        <end position="28"/>
    </location>
</feature>
<evidence type="ECO:0000256" key="5">
    <source>
        <dbReference type="SAM" id="MobiDB-lite"/>
    </source>
</evidence>
<feature type="chain" id="PRO_5046727917" evidence="6">
    <location>
        <begin position="29"/>
        <end position="555"/>
    </location>
</feature>
<feature type="domain" description="Ig-like" evidence="7">
    <location>
        <begin position="150"/>
        <end position="241"/>
    </location>
</feature>
<dbReference type="InterPro" id="IPR013098">
    <property type="entry name" value="Ig_I-set"/>
</dbReference>
<dbReference type="Proteomes" id="UP001652620">
    <property type="component" value="Chromosome 1"/>
</dbReference>